<keyword evidence="1" id="KW-0175">Coiled coil</keyword>
<organism evidence="2 3">
    <name type="scientific">Lederbergia galactosidilytica</name>
    <dbReference type="NCBI Taxonomy" id="217031"/>
    <lineage>
        <taxon>Bacteria</taxon>
        <taxon>Bacillati</taxon>
        <taxon>Bacillota</taxon>
        <taxon>Bacilli</taxon>
        <taxon>Bacillales</taxon>
        <taxon>Bacillaceae</taxon>
        <taxon>Lederbergia</taxon>
    </lineage>
</organism>
<comment type="caution">
    <text evidence="2">The sequence shown here is derived from an EMBL/GenBank/DDBJ whole genome shotgun (WGS) entry which is preliminary data.</text>
</comment>
<evidence type="ECO:0000313" key="3">
    <source>
        <dbReference type="Proteomes" id="UP000053881"/>
    </source>
</evidence>
<evidence type="ECO:0000256" key="1">
    <source>
        <dbReference type="SAM" id="Coils"/>
    </source>
</evidence>
<dbReference type="Proteomes" id="UP000053881">
    <property type="component" value="Unassembled WGS sequence"/>
</dbReference>
<dbReference type="EMBL" id="LGPB01000066">
    <property type="protein sequence ID" value="KRG14235.1"/>
    <property type="molecule type" value="Genomic_DNA"/>
</dbReference>
<reference evidence="2 3" key="1">
    <citation type="submission" date="2015-06" db="EMBL/GenBank/DDBJ databases">
        <title>Genome sequencing project of Bacillus galactosidilyticus PL133.</title>
        <authorList>
            <person name="Gaiero J."/>
            <person name="Nicol R."/>
            <person name="Habash M."/>
        </authorList>
    </citation>
    <scope>NUCLEOTIDE SEQUENCE [LARGE SCALE GENOMIC DNA]</scope>
    <source>
        <strain evidence="2 3">PL133</strain>
    </source>
</reference>
<proteinExistence type="predicted"/>
<feature type="coiled-coil region" evidence="1">
    <location>
        <begin position="9"/>
        <end position="43"/>
    </location>
</feature>
<protein>
    <submittedName>
        <fullName evidence="2">Uncharacterized protein</fullName>
    </submittedName>
</protein>
<dbReference type="AlphaFoldDB" id="A0A0Q9XZN6"/>
<name>A0A0Q9XZN6_9BACI</name>
<sequence>MTNESDTAFKEITGSMNNLQRKLEQLLQEVEFVANNSEAIQERTNDFASIVEERWKKAQQL</sequence>
<accession>A0A0Q9XZN6</accession>
<gene>
    <name evidence="2" type="ORF">ACA29_06315</name>
</gene>
<evidence type="ECO:0000313" key="2">
    <source>
        <dbReference type="EMBL" id="KRG14235.1"/>
    </source>
</evidence>